<dbReference type="EMBL" id="JAMSHT010000001">
    <property type="protein sequence ID" value="MCM8557284.1"/>
    <property type="molecule type" value="Genomic_DNA"/>
</dbReference>
<name>A0A9X2EKH2_9SPHN</name>
<organism evidence="2 3">
    <name type="scientific">Sphingomicrobium sediminis</name>
    <dbReference type="NCBI Taxonomy" id="2950949"/>
    <lineage>
        <taxon>Bacteria</taxon>
        <taxon>Pseudomonadati</taxon>
        <taxon>Pseudomonadota</taxon>
        <taxon>Alphaproteobacteria</taxon>
        <taxon>Sphingomonadales</taxon>
        <taxon>Sphingomonadaceae</taxon>
        <taxon>Sphingomicrobium</taxon>
    </lineage>
</organism>
<proteinExistence type="predicted"/>
<keyword evidence="3" id="KW-1185">Reference proteome</keyword>
<keyword evidence="1" id="KW-0812">Transmembrane</keyword>
<evidence type="ECO:0000256" key="1">
    <source>
        <dbReference type="SAM" id="Phobius"/>
    </source>
</evidence>
<feature type="transmembrane region" description="Helical" evidence="1">
    <location>
        <begin position="71"/>
        <end position="92"/>
    </location>
</feature>
<dbReference type="Proteomes" id="UP001155128">
    <property type="component" value="Unassembled WGS sequence"/>
</dbReference>
<feature type="transmembrane region" description="Helical" evidence="1">
    <location>
        <begin position="137"/>
        <end position="155"/>
    </location>
</feature>
<reference evidence="2" key="1">
    <citation type="submission" date="2022-06" db="EMBL/GenBank/DDBJ databases">
        <title>Sphingomicrobium sedimins sp. nov., a marine bacterium isolated from tidal flat.</title>
        <authorList>
            <person name="Kim C.-H."/>
            <person name="Yoo Y."/>
            <person name="Kim J.-J."/>
        </authorList>
    </citation>
    <scope>NUCLEOTIDE SEQUENCE</scope>
    <source>
        <strain evidence="2">GRR-S6-50</strain>
    </source>
</reference>
<evidence type="ECO:0000313" key="2">
    <source>
        <dbReference type="EMBL" id="MCM8557284.1"/>
    </source>
</evidence>
<accession>A0A9X2EKH2</accession>
<protein>
    <submittedName>
        <fullName evidence="2">Uncharacterized protein</fullName>
    </submittedName>
</protein>
<sequence>MTILIGIVLHLIHELAHMLTAIAFGASGSMGTNTVNYSTSMSDTARLWTNIAGPGIMLVIAIAARAMQWRWTAIILWVVFFQRLMAAVLTAMGSPNDEARIGAILGLGQWPIFAATVGVAGLLFAAQFRDERLGWRWALAAFLGMNVAITAVVFGDDMLPRINF</sequence>
<feature type="transmembrane region" description="Helical" evidence="1">
    <location>
        <begin position="104"/>
        <end position="125"/>
    </location>
</feature>
<evidence type="ECO:0000313" key="3">
    <source>
        <dbReference type="Proteomes" id="UP001155128"/>
    </source>
</evidence>
<keyword evidence="1" id="KW-0472">Membrane</keyword>
<comment type="caution">
    <text evidence="2">The sequence shown here is derived from an EMBL/GenBank/DDBJ whole genome shotgun (WGS) entry which is preliminary data.</text>
</comment>
<keyword evidence="1" id="KW-1133">Transmembrane helix</keyword>
<dbReference type="RefSeq" id="WP_252113226.1">
    <property type="nucleotide sequence ID" value="NZ_JAMSHT010000001.1"/>
</dbReference>
<dbReference type="AlphaFoldDB" id="A0A9X2EKH2"/>
<feature type="transmembrane region" description="Helical" evidence="1">
    <location>
        <begin position="47"/>
        <end position="64"/>
    </location>
</feature>
<gene>
    <name evidence="2" type="ORF">NDO55_05555</name>
</gene>